<sequence length="600" mass="64875">MVVLPPVNEPAEYNSNYVFYWNSVALDLNRLVTTLSGPLNGPPGASRVLAILHLAINDAYFAIKTDPKFSTYLSPTSGDPTTRLPPVLGATDPRQAVAGAANTVLMQQYLTPSSSVSTATTLQLSQFLQSSVSAFPGLDTLSSSYRFGVAVGNAMLNLLAVKPGEPGFDQDSYRPTPGKFKFDDDPTNPVKIVPVDINNPTGPTKAIRVYQSPFYGMTAKRIAVQGTANGAPTEHILADPPSNDPVEYYSAFDDIYREGGAVGLNSTRRTPVQQVNGLFWAYDGSNLIGTPLRLFNQIMRKVAFEKKPAATTDEKTNADFVRLFALFNASLADAGIFAWQEKYCYEFWRPLSGVREDDTPLADPFWLTLGAPETNSNQIPLKPPFPSYPSGHATFAGAGFQAARLYYKARDNLPFAADAPDSLAFSFVSEELNGVSRDLRNPYDPNVPITDQLGTVRTRVERQFAGLWDAMFDAALSRVFLGVHWRYDAFASKDVLASVTVKQDGTTDYKASGNVRYDTLGPRADRPGQLFPIGGVPLGIGIANDIFQGGLKPTPNAIQPSGRNKCGDGAPPGPPKAVKEATLVKQTEGFTNGDGVNGHH</sequence>
<dbReference type="AlphaFoldDB" id="A0AA43QWY4"/>
<organism evidence="3 4">
    <name type="scientific">Ramalina farinacea</name>
    <dbReference type="NCBI Taxonomy" id="258253"/>
    <lineage>
        <taxon>Eukaryota</taxon>
        <taxon>Fungi</taxon>
        <taxon>Dikarya</taxon>
        <taxon>Ascomycota</taxon>
        <taxon>Pezizomycotina</taxon>
        <taxon>Lecanoromycetes</taxon>
        <taxon>OSLEUM clade</taxon>
        <taxon>Lecanoromycetidae</taxon>
        <taxon>Lecanorales</taxon>
        <taxon>Lecanorineae</taxon>
        <taxon>Ramalinaceae</taxon>
        <taxon>Ramalina</taxon>
    </lineage>
</organism>
<dbReference type="PANTHER" id="PTHR34599">
    <property type="entry name" value="PEROXIDASE-RELATED"/>
    <property type="match status" value="1"/>
</dbReference>
<evidence type="ECO:0000256" key="1">
    <source>
        <dbReference type="SAM" id="MobiDB-lite"/>
    </source>
</evidence>
<dbReference type="CDD" id="cd03398">
    <property type="entry name" value="PAP2_haloperoxidase"/>
    <property type="match status" value="1"/>
</dbReference>
<accession>A0AA43QWY4</accession>
<gene>
    <name evidence="3" type="ORF">OHK93_004982</name>
</gene>
<protein>
    <recommendedName>
        <fullName evidence="2">Vanadium chloroperoxidase N-terminal domain-containing protein</fullName>
    </recommendedName>
</protein>
<dbReference type="InterPro" id="IPR052559">
    <property type="entry name" value="V-haloperoxidase"/>
</dbReference>
<dbReference type="EMBL" id="JAPUFD010000023">
    <property type="protein sequence ID" value="MDI1493194.1"/>
    <property type="molecule type" value="Genomic_DNA"/>
</dbReference>
<proteinExistence type="predicted"/>
<dbReference type="InterPro" id="IPR016119">
    <property type="entry name" value="Br/Cl_peroxidase_C"/>
</dbReference>
<evidence type="ECO:0000313" key="4">
    <source>
        <dbReference type="Proteomes" id="UP001161017"/>
    </source>
</evidence>
<dbReference type="SUPFAM" id="SSF48317">
    <property type="entry name" value="Acid phosphatase/Vanadium-dependent haloperoxidase"/>
    <property type="match status" value="1"/>
</dbReference>
<dbReference type="Pfam" id="PF17897">
    <property type="entry name" value="VCPO_N"/>
    <property type="match status" value="1"/>
</dbReference>
<dbReference type="InterPro" id="IPR041067">
    <property type="entry name" value="VCPO_N"/>
</dbReference>
<feature type="region of interest" description="Disordered" evidence="1">
    <location>
        <begin position="553"/>
        <end position="576"/>
    </location>
</feature>
<comment type="caution">
    <text evidence="3">The sequence shown here is derived from an EMBL/GenBank/DDBJ whole genome shotgun (WGS) entry which is preliminary data.</text>
</comment>
<dbReference type="Gene3D" id="1.20.144.10">
    <property type="entry name" value="Phosphatidic acid phosphatase type 2/haloperoxidase"/>
    <property type="match status" value="1"/>
</dbReference>
<feature type="domain" description="Vanadium chloroperoxidase N-terminal" evidence="2">
    <location>
        <begin position="4"/>
        <end position="221"/>
    </location>
</feature>
<dbReference type="Proteomes" id="UP001161017">
    <property type="component" value="Unassembled WGS sequence"/>
</dbReference>
<dbReference type="GO" id="GO:0004601">
    <property type="term" value="F:peroxidase activity"/>
    <property type="evidence" value="ECO:0007669"/>
    <property type="project" value="InterPro"/>
</dbReference>
<dbReference type="PANTHER" id="PTHR34599:SF1">
    <property type="entry name" value="PHOSPHATIDIC ACID PHOSPHATASE TYPE 2_HALOPEROXIDASE DOMAIN-CONTAINING PROTEIN"/>
    <property type="match status" value="1"/>
</dbReference>
<name>A0AA43QWY4_9LECA</name>
<dbReference type="InterPro" id="IPR036938">
    <property type="entry name" value="PAP2/HPO_sf"/>
</dbReference>
<evidence type="ECO:0000259" key="2">
    <source>
        <dbReference type="Pfam" id="PF17897"/>
    </source>
</evidence>
<reference evidence="3" key="1">
    <citation type="journal article" date="2023" name="Genome Biol. Evol.">
        <title>First Whole Genome Sequence and Flow Cytometry Genome Size Data for the Lichen-Forming Fungus Ramalina farinacea (Ascomycota).</title>
        <authorList>
            <person name="Llewellyn T."/>
            <person name="Mian S."/>
            <person name="Hill R."/>
            <person name="Leitch I.J."/>
            <person name="Gaya E."/>
        </authorList>
    </citation>
    <scope>NUCLEOTIDE SEQUENCE</scope>
    <source>
        <strain evidence="3">LIQ254RAFAR</strain>
    </source>
</reference>
<dbReference type="Gene3D" id="1.10.606.10">
    <property type="entry name" value="Vanadium-containing Chloroperoxidase, domain 2"/>
    <property type="match status" value="1"/>
</dbReference>
<keyword evidence="4" id="KW-1185">Reference proteome</keyword>
<evidence type="ECO:0000313" key="3">
    <source>
        <dbReference type="EMBL" id="MDI1493194.1"/>
    </source>
</evidence>